<evidence type="ECO:0000313" key="1">
    <source>
        <dbReference type="EMBL" id="SCG86931.1"/>
    </source>
</evidence>
<dbReference type="EMBL" id="LT607757">
    <property type="protein sequence ID" value="SCG86931.1"/>
    <property type="molecule type" value="Genomic_DNA"/>
</dbReference>
<keyword evidence="2" id="KW-1185">Reference proteome</keyword>
<organism evidence="1 2">
    <name type="scientific">Methanobacterium congolense</name>
    <dbReference type="NCBI Taxonomy" id="118062"/>
    <lineage>
        <taxon>Archaea</taxon>
        <taxon>Methanobacteriati</taxon>
        <taxon>Methanobacteriota</taxon>
        <taxon>Methanomada group</taxon>
        <taxon>Methanobacteria</taxon>
        <taxon>Methanobacteriales</taxon>
        <taxon>Methanobacteriaceae</taxon>
        <taxon>Methanobacterium</taxon>
    </lineage>
</organism>
<dbReference type="AlphaFoldDB" id="A0A1D3L5N4"/>
<accession>A0A1D3L5N4</accession>
<proteinExistence type="predicted"/>
<protein>
    <submittedName>
        <fullName evidence="1">Region of a membrane-bound protein predicted to be embedded in the membrane</fullName>
    </submittedName>
</protein>
<evidence type="ECO:0000313" key="2">
    <source>
        <dbReference type="Proteomes" id="UP000094707"/>
    </source>
</evidence>
<geneLocation type="plasmid" evidence="2">
    <name>ii</name>
</geneLocation>
<gene>
    <name evidence="1" type="ORF">MCBB_PMCBBP0021</name>
</gene>
<sequence>MRRFNDDEHGPAGVCYVNSICYSCPVYLFFHGAAGPGSLKSERILIKSIPEA</sequence>
<reference evidence="1 2" key="1">
    <citation type="submission" date="2016-08" db="EMBL/GenBank/DDBJ databases">
        <authorList>
            <person name="Seilhamer J.J."/>
        </authorList>
    </citation>
    <scope>NUCLEOTIDE SEQUENCE [LARGE SCALE GENOMIC DNA]</scope>
    <source>
        <strain evidence="1">Buetzberg</strain>
        <plasmid evidence="2">Plasmid ii</plasmid>
    </source>
</reference>
<dbReference type="KEGG" id="mcub:MCBB_PMCBBP0021"/>
<dbReference type="Proteomes" id="UP000094707">
    <property type="component" value="Plasmid II"/>
</dbReference>
<name>A0A1D3L5N4_9EURY</name>